<proteinExistence type="predicted"/>
<accession>A0A2J8WT03</accession>
<evidence type="ECO:0000256" key="1">
    <source>
        <dbReference type="SAM" id="MobiDB-lite"/>
    </source>
</evidence>
<evidence type="ECO:0000313" key="2">
    <source>
        <dbReference type="EMBL" id="PNJ72898.1"/>
    </source>
</evidence>
<name>A0A2J8WT03_PONAB</name>
<feature type="compositionally biased region" description="Low complexity" evidence="1">
    <location>
        <begin position="39"/>
        <end position="55"/>
    </location>
</feature>
<feature type="region of interest" description="Disordered" evidence="1">
    <location>
        <begin position="30"/>
        <end position="61"/>
    </location>
</feature>
<reference evidence="2" key="1">
    <citation type="submission" date="2017-12" db="EMBL/GenBank/DDBJ databases">
        <title>High-resolution comparative analysis of great ape genomes.</title>
        <authorList>
            <person name="Pollen A."/>
            <person name="Hastie A."/>
            <person name="Hormozdiari F."/>
            <person name="Dougherty M."/>
            <person name="Liu R."/>
            <person name="Chaisson M."/>
            <person name="Hoppe E."/>
            <person name="Hill C."/>
            <person name="Pang A."/>
            <person name="Hillier L."/>
            <person name="Baker C."/>
            <person name="Armstrong J."/>
            <person name="Shendure J."/>
            <person name="Paten B."/>
            <person name="Wilson R."/>
            <person name="Chao H."/>
            <person name="Schneider V."/>
            <person name="Ventura M."/>
            <person name="Kronenberg Z."/>
            <person name="Murali S."/>
            <person name="Gordon D."/>
            <person name="Cantsilieris S."/>
            <person name="Munson K."/>
            <person name="Nelson B."/>
            <person name="Raja A."/>
            <person name="Underwood J."/>
            <person name="Diekhans M."/>
            <person name="Fiddes I."/>
            <person name="Haussler D."/>
            <person name="Eichler E."/>
        </authorList>
    </citation>
    <scope>NUCLEOTIDE SEQUENCE [LARGE SCALE GENOMIC DNA]</scope>
    <source>
        <strain evidence="2">Susie</strain>
    </source>
</reference>
<sequence length="107" mass="11114">MNGFSPDAVSRSGEAAAAVAAVVASALSGKSGLRGRVQGRSQRLGPRGRPGRAPGNCAACGRRRQKTSEQLYLEKEGDLTALRRAREKAGCGRAPAPFYEASEDAAI</sequence>
<dbReference type="EMBL" id="NDHI03003379">
    <property type="protein sequence ID" value="PNJ72898.1"/>
    <property type="molecule type" value="Genomic_DNA"/>
</dbReference>
<protein>
    <submittedName>
        <fullName evidence="2">SAP30 isoform 1</fullName>
    </submittedName>
</protein>
<organism evidence="2">
    <name type="scientific">Pongo abelii</name>
    <name type="common">Sumatran orangutan</name>
    <name type="synonym">Pongo pygmaeus abelii</name>
    <dbReference type="NCBI Taxonomy" id="9601"/>
    <lineage>
        <taxon>Eukaryota</taxon>
        <taxon>Metazoa</taxon>
        <taxon>Chordata</taxon>
        <taxon>Craniata</taxon>
        <taxon>Vertebrata</taxon>
        <taxon>Euteleostomi</taxon>
        <taxon>Mammalia</taxon>
        <taxon>Eutheria</taxon>
        <taxon>Euarchontoglires</taxon>
        <taxon>Primates</taxon>
        <taxon>Haplorrhini</taxon>
        <taxon>Catarrhini</taxon>
        <taxon>Hominidae</taxon>
        <taxon>Pongo</taxon>
    </lineage>
</organism>
<gene>
    <name evidence="2" type="ORF">CR201_G0007683</name>
</gene>
<comment type="caution">
    <text evidence="2">The sequence shown here is derived from an EMBL/GenBank/DDBJ whole genome shotgun (WGS) entry which is preliminary data.</text>
</comment>
<dbReference type="AlphaFoldDB" id="A0A2J8WT03"/>